<keyword evidence="2" id="KW-0456">Lyase</keyword>
<dbReference type="PIRSF" id="PIRSF038992">
    <property type="entry name" value="Aldolase_Ia"/>
    <property type="match status" value="1"/>
</dbReference>
<dbReference type="EC" id="4.1.2.13" evidence="2"/>
<dbReference type="GO" id="GO:0004332">
    <property type="term" value="F:fructose-bisphosphate aldolase activity"/>
    <property type="evidence" value="ECO:0007669"/>
    <property type="project" value="UniProtKB-EC"/>
</dbReference>
<dbReference type="SUPFAM" id="SSF51569">
    <property type="entry name" value="Aldolase"/>
    <property type="match status" value="1"/>
</dbReference>
<dbReference type="PANTHER" id="PTHR47916">
    <property type="entry name" value="FRUCTOSE-BISPHOSPHATE ALDOLASE CLASS 1"/>
    <property type="match status" value="1"/>
</dbReference>
<dbReference type="SMART" id="SM01133">
    <property type="entry name" value="DeoC"/>
    <property type="match status" value="1"/>
</dbReference>
<feature type="active site" description="Proton donor" evidence="1">
    <location>
        <position position="115"/>
    </location>
</feature>
<reference evidence="2 3" key="1">
    <citation type="submission" date="2017-09" db="EMBL/GenBank/DDBJ databases">
        <title>Depth-based differentiation of microbial function through sediment-hosted aquifers and enrichment of novel symbionts in the deep terrestrial subsurface.</title>
        <authorList>
            <person name="Probst A.J."/>
            <person name="Ladd B."/>
            <person name="Jarett J.K."/>
            <person name="Geller-Mcgrath D.E."/>
            <person name="Sieber C.M."/>
            <person name="Emerson J.B."/>
            <person name="Anantharaman K."/>
            <person name="Thomas B.C."/>
            <person name="Malmstrom R."/>
            <person name="Stieglmeier M."/>
            <person name="Klingl A."/>
            <person name="Woyke T."/>
            <person name="Ryan C.M."/>
            <person name="Banfield J.F."/>
        </authorList>
    </citation>
    <scope>NUCLEOTIDE SEQUENCE [LARGE SCALE GENOMIC DNA]</scope>
    <source>
        <strain evidence="2">CG23_combo_of_CG06-09_8_20_14_all_48_7</strain>
    </source>
</reference>
<dbReference type="PANTHER" id="PTHR47916:SF1">
    <property type="entry name" value="3-HYDROXY-5-PHOSPHONOOXYPENTANE-2,4-DIONE THIOLASE"/>
    <property type="match status" value="1"/>
</dbReference>
<feature type="non-terminal residue" evidence="2">
    <location>
        <position position="1"/>
    </location>
</feature>
<gene>
    <name evidence="2" type="ORF">COX46_04385</name>
</gene>
<dbReference type="InterPro" id="IPR041720">
    <property type="entry name" value="FbaB-like"/>
</dbReference>
<evidence type="ECO:0000313" key="3">
    <source>
        <dbReference type="Proteomes" id="UP000230392"/>
    </source>
</evidence>
<sequence length="224" mass="24547">RRLVKNISETEADGILVSSGMVKYISPVVGDLAVIIRLDGTHTRMGKHLERIDLVTSVESVLALGADMVVVNIFVGTENEDVQLAKLGKVATDCRRYGVPLLAEMIPASTLNYHYGREKKTAAPEEINRDICLVSRLGAEIGADCIKTHYSGNKESFKYVTESTPVPVWIAGGPKSKSDDSGFLKMIEEAVEAGAKGVTIGRNVWQRENPREMIRSLCKILHHS</sequence>
<dbReference type="Pfam" id="PF01791">
    <property type="entry name" value="DeoC"/>
    <property type="match status" value="1"/>
</dbReference>
<name>A0A2G9YA35_9BACT</name>
<dbReference type="InterPro" id="IPR013785">
    <property type="entry name" value="Aldolase_TIM"/>
</dbReference>
<organism evidence="2 3">
    <name type="scientific">bacterium (Candidatus Ratteibacteria) CG23_combo_of_CG06-09_8_20_14_all_48_7</name>
    <dbReference type="NCBI Taxonomy" id="2014292"/>
    <lineage>
        <taxon>Bacteria</taxon>
        <taxon>Candidatus Ratteibacteria</taxon>
    </lineage>
</organism>
<comment type="caution">
    <text evidence="2">The sequence shown here is derived from an EMBL/GenBank/DDBJ whole genome shotgun (WGS) entry which is preliminary data.</text>
</comment>
<dbReference type="InterPro" id="IPR050456">
    <property type="entry name" value="DeoC/FbaB_aldolase"/>
</dbReference>
<dbReference type="EMBL" id="PCRF01000217">
    <property type="protein sequence ID" value="PIP16082.1"/>
    <property type="molecule type" value="Genomic_DNA"/>
</dbReference>
<dbReference type="Gene3D" id="3.20.20.70">
    <property type="entry name" value="Aldolase class I"/>
    <property type="match status" value="1"/>
</dbReference>
<evidence type="ECO:0000256" key="1">
    <source>
        <dbReference type="PIRSR" id="PIRSR038992-1"/>
    </source>
</evidence>
<feature type="active site" description="Schiff-base intermediate with dihydroxyacetone-P" evidence="1">
    <location>
        <position position="147"/>
    </location>
</feature>
<dbReference type="Proteomes" id="UP000230392">
    <property type="component" value="Unassembled WGS sequence"/>
</dbReference>
<proteinExistence type="predicted"/>
<accession>A0A2G9YA35</accession>
<dbReference type="AlphaFoldDB" id="A0A2G9YA35"/>
<evidence type="ECO:0000313" key="2">
    <source>
        <dbReference type="EMBL" id="PIP16082.1"/>
    </source>
</evidence>
<dbReference type="InterPro" id="IPR002915">
    <property type="entry name" value="DeoC/FbaB/LacD_aldolase"/>
</dbReference>
<protein>
    <submittedName>
        <fullName evidence="2">Fructose-bisphosphate aldolase</fullName>
        <ecNumber evidence="2">4.1.2.13</ecNumber>
    </submittedName>
</protein>